<evidence type="ECO:0000313" key="5">
    <source>
        <dbReference type="Proteomes" id="UP000030744"/>
    </source>
</evidence>
<feature type="chain" id="PRO_5004671296" description="Trypsin" evidence="3">
    <location>
        <begin position="20"/>
        <end position="344"/>
    </location>
</feature>
<evidence type="ECO:0000256" key="1">
    <source>
        <dbReference type="ARBA" id="ARBA00010541"/>
    </source>
</evidence>
<feature type="signal peptide" evidence="3">
    <location>
        <begin position="1"/>
        <end position="19"/>
    </location>
</feature>
<feature type="compositionally biased region" description="Low complexity" evidence="2">
    <location>
        <begin position="76"/>
        <end position="95"/>
    </location>
</feature>
<dbReference type="GO" id="GO:0004252">
    <property type="term" value="F:serine-type endopeptidase activity"/>
    <property type="evidence" value="ECO:0007669"/>
    <property type="project" value="InterPro"/>
</dbReference>
<evidence type="ECO:0000256" key="3">
    <source>
        <dbReference type="SAM" id="SignalP"/>
    </source>
</evidence>
<keyword evidence="5" id="KW-1185">Reference proteome</keyword>
<dbReference type="PANTHER" id="PTHR45980">
    <property type="match status" value="1"/>
</dbReference>
<keyword evidence="3" id="KW-0732">Signal</keyword>
<dbReference type="AlphaFoldDB" id="U6K8Y8"/>
<evidence type="ECO:0000256" key="2">
    <source>
        <dbReference type="SAM" id="MobiDB-lite"/>
    </source>
</evidence>
<reference evidence="4" key="1">
    <citation type="submission" date="2013-10" db="EMBL/GenBank/DDBJ databases">
        <title>Genomic analysis of the causative agents of coccidiosis in chickens.</title>
        <authorList>
            <person name="Reid A.J."/>
            <person name="Blake D."/>
            <person name="Billington K."/>
            <person name="Browne H."/>
            <person name="Dunn M."/>
            <person name="Hung S."/>
            <person name="Kawahara F."/>
            <person name="Miranda-Saavedra D."/>
            <person name="Mourier T."/>
            <person name="Nagra H."/>
            <person name="Otto T.D."/>
            <person name="Rawlings N."/>
            <person name="Sanchez A."/>
            <person name="Sanders M."/>
            <person name="Subramaniam C."/>
            <person name="Tay Y."/>
            <person name="Dear P."/>
            <person name="Doerig C."/>
            <person name="Gruber A."/>
            <person name="Parkinson J."/>
            <person name="Shirley M."/>
            <person name="Wan K.L."/>
            <person name="Berriman M."/>
            <person name="Tomley F."/>
            <person name="Pain A."/>
        </authorList>
    </citation>
    <scope>NUCLEOTIDE SEQUENCE [LARGE SCALE GENOMIC DNA]</scope>
    <source>
        <strain evidence="4">Houghton</strain>
    </source>
</reference>
<evidence type="ECO:0000313" key="4">
    <source>
        <dbReference type="EMBL" id="CDJ32682.1"/>
    </source>
</evidence>
<gene>
    <name evidence="4" type="ORF">EMH_0077000</name>
</gene>
<protein>
    <recommendedName>
        <fullName evidence="6">Trypsin</fullName>
    </recommendedName>
</protein>
<dbReference type="OrthoDB" id="4217619at2759"/>
<dbReference type="Proteomes" id="UP000030744">
    <property type="component" value="Unassembled WGS sequence"/>
</dbReference>
<dbReference type="GeneID" id="25382153"/>
<dbReference type="Pfam" id="PF13365">
    <property type="entry name" value="Trypsin_2"/>
    <property type="match status" value="1"/>
</dbReference>
<accession>U6K8Y8</accession>
<dbReference type="GO" id="GO:0006508">
    <property type="term" value="P:proteolysis"/>
    <property type="evidence" value="ECO:0007669"/>
    <property type="project" value="InterPro"/>
</dbReference>
<dbReference type="InterPro" id="IPR009003">
    <property type="entry name" value="Peptidase_S1_PA"/>
</dbReference>
<dbReference type="RefSeq" id="XP_013355246.1">
    <property type="nucleotide sequence ID" value="XM_013499792.1"/>
</dbReference>
<sequence length="344" mass="36449">MKIATFSSFLFLCADSGSGYRLESNAGASSSAPLPVLDTGEDGMQWSLPDGRTAEAPGENDKPSNAPLPQTSFAEDGGTAVVSGAADSGAGTADVQQTPSKQPKQIRKGAAHVPEMQELASVVKIFVDTVAADFVSPWQMMAPKEHSGSGFVVEGQMIMTNAHVVANQTRVLVRRHGNPKRFLAKVIAVCHECDLALVTVDDEDFWRGLKPLPFGGVPHLRETVVVLGYPTGGDQLSITEGVVSRVGVSTYAHSYLGLLTVQIDAPINPGNSGGPAISEGKVVGVAFQGFSEMQNVGYIVPFPVIRHFLNDIALHKRHTGIVSMGIKAQTMENEGEDSASYFTI</sequence>
<dbReference type="VEuPathDB" id="ToxoDB:EMH_0077000"/>
<dbReference type="SUPFAM" id="SSF50494">
    <property type="entry name" value="Trypsin-like serine proteases"/>
    <property type="match status" value="1"/>
</dbReference>
<name>U6K8Y8_9EIME</name>
<evidence type="ECO:0008006" key="6">
    <source>
        <dbReference type="Google" id="ProtNLM"/>
    </source>
</evidence>
<reference evidence="4" key="2">
    <citation type="submission" date="2013-10" db="EMBL/GenBank/DDBJ databases">
        <authorList>
            <person name="Aslett M."/>
        </authorList>
    </citation>
    <scope>NUCLEOTIDE SEQUENCE [LARGE SCALE GENOMIC DNA]</scope>
    <source>
        <strain evidence="4">Houghton</strain>
    </source>
</reference>
<organism evidence="4 5">
    <name type="scientific">Eimeria mitis</name>
    <dbReference type="NCBI Taxonomy" id="44415"/>
    <lineage>
        <taxon>Eukaryota</taxon>
        <taxon>Sar</taxon>
        <taxon>Alveolata</taxon>
        <taxon>Apicomplexa</taxon>
        <taxon>Conoidasida</taxon>
        <taxon>Coccidia</taxon>
        <taxon>Eucoccidiorida</taxon>
        <taxon>Eimeriorina</taxon>
        <taxon>Eimeriidae</taxon>
        <taxon>Eimeria</taxon>
    </lineage>
</organism>
<dbReference type="Gene3D" id="2.40.10.120">
    <property type="match status" value="1"/>
</dbReference>
<dbReference type="EMBL" id="HG684414">
    <property type="protein sequence ID" value="CDJ32682.1"/>
    <property type="molecule type" value="Genomic_DNA"/>
</dbReference>
<dbReference type="InterPro" id="IPR001940">
    <property type="entry name" value="Peptidase_S1C"/>
</dbReference>
<dbReference type="PRINTS" id="PR00834">
    <property type="entry name" value="PROTEASES2C"/>
</dbReference>
<dbReference type="PANTHER" id="PTHR45980:SF9">
    <property type="entry name" value="PROTEASE DO-LIKE 10, MITOCHONDRIAL-RELATED"/>
    <property type="match status" value="1"/>
</dbReference>
<proteinExistence type="inferred from homology"/>
<comment type="similarity">
    <text evidence="1">Belongs to the peptidase S1C family.</text>
</comment>
<feature type="region of interest" description="Disordered" evidence="2">
    <location>
        <begin position="23"/>
        <end position="110"/>
    </location>
</feature>